<evidence type="ECO:0000259" key="13">
    <source>
        <dbReference type="PROSITE" id="PS50850"/>
    </source>
</evidence>
<dbReference type="InterPro" id="IPR020846">
    <property type="entry name" value="MFS_dom"/>
</dbReference>
<keyword evidence="3" id="KW-0813">Transport</keyword>
<feature type="transmembrane region" description="Helical" evidence="12">
    <location>
        <begin position="525"/>
        <end position="545"/>
    </location>
</feature>
<feature type="transmembrane region" description="Helical" evidence="12">
    <location>
        <begin position="50"/>
        <end position="71"/>
    </location>
</feature>
<evidence type="ECO:0000313" key="14">
    <source>
        <dbReference type="EMBL" id="CAH2013973.1"/>
    </source>
</evidence>
<feature type="transmembrane region" description="Helical" evidence="12">
    <location>
        <begin position="209"/>
        <end position="233"/>
    </location>
</feature>
<evidence type="ECO:0000256" key="1">
    <source>
        <dbReference type="ARBA" id="ARBA00004141"/>
    </source>
</evidence>
<dbReference type="FunFam" id="1.20.1250.20:FF:000028">
    <property type="entry name" value="Sugar phosphate exchanger 3 isoform 1"/>
    <property type="match status" value="1"/>
</dbReference>
<keyword evidence="4" id="KW-0762">Sugar transport</keyword>
<feature type="transmembrane region" description="Helical" evidence="12">
    <location>
        <begin position="364"/>
        <end position="386"/>
    </location>
</feature>
<evidence type="ECO:0000256" key="11">
    <source>
        <dbReference type="SAM" id="MobiDB-lite"/>
    </source>
</evidence>
<feature type="transmembrane region" description="Helical" evidence="12">
    <location>
        <begin position="174"/>
        <end position="197"/>
    </location>
</feature>
<evidence type="ECO:0000256" key="12">
    <source>
        <dbReference type="SAM" id="Phobius"/>
    </source>
</evidence>
<keyword evidence="15" id="KW-1185">Reference proteome</keyword>
<organism evidence="14 15">
    <name type="scientific">Acanthoscelides obtectus</name>
    <name type="common">Bean weevil</name>
    <name type="synonym">Bruchus obtectus</name>
    <dbReference type="NCBI Taxonomy" id="200917"/>
    <lineage>
        <taxon>Eukaryota</taxon>
        <taxon>Metazoa</taxon>
        <taxon>Ecdysozoa</taxon>
        <taxon>Arthropoda</taxon>
        <taxon>Hexapoda</taxon>
        <taxon>Insecta</taxon>
        <taxon>Pterygota</taxon>
        <taxon>Neoptera</taxon>
        <taxon>Endopterygota</taxon>
        <taxon>Coleoptera</taxon>
        <taxon>Polyphaga</taxon>
        <taxon>Cucujiformia</taxon>
        <taxon>Chrysomeloidea</taxon>
        <taxon>Chrysomelidae</taxon>
        <taxon>Bruchinae</taxon>
        <taxon>Bruchini</taxon>
        <taxon>Acanthoscelides</taxon>
    </lineage>
</organism>
<evidence type="ECO:0000313" key="15">
    <source>
        <dbReference type="Proteomes" id="UP001152888"/>
    </source>
</evidence>
<dbReference type="SUPFAM" id="SSF103473">
    <property type="entry name" value="MFS general substrate transporter"/>
    <property type="match status" value="1"/>
</dbReference>
<dbReference type="InterPro" id="IPR011701">
    <property type="entry name" value="MFS"/>
</dbReference>
<comment type="similarity">
    <text evidence="2">Belongs to the major facilitator superfamily. Organophosphate:Pi antiporter (OPA) (TC 2.A.1.4) family.</text>
</comment>
<comment type="subcellular location">
    <subcellularLocation>
        <location evidence="1">Membrane</location>
        <topology evidence="1">Multi-pass membrane protein</topology>
    </subcellularLocation>
</comment>
<dbReference type="CDD" id="cd17344">
    <property type="entry name" value="MFS_SLC37A1_2"/>
    <property type="match status" value="1"/>
</dbReference>
<feature type="domain" description="Major facilitator superfamily (MFS) profile" evidence="13">
    <location>
        <begin position="57"/>
        <end position="549"/>
    </location>
</feature>
<name>A0A9P0MDE7_ACAOB</name>
<evidence type="ECO:0000256" key="4">
    <source>
        <dbReference type="ARBA" id="ARBA00022597"/>
    </source>
</evidence>
<dbReference type="InterPro" id="IPR036259">
    <property type="entry name" value="MFS_trans_sf"/>
</dbReference>
<feature type="transmembrane region" description="Helical" evidence="12">
    <location>
        <begin position="425"/>
        <end position="443"/>
    </location>
</feature>
<dbReference type="InterPro" id="IPR044740">
    <property type="entry name" value="SLC37A1_2"/>
</dbReference>
<evidence type="ECO:0000256" key="3">
    <source>
        <dbReference type="ARBA" id="ARBA00022448"/>
    </source>
</evidence>
<evidence type="ECO:0000256" key="2">
    <source>
        <dbReference type="ARBA" id="ARBA00009598"/>
    </source>
</evidence>
<dbReference type="Gene3D" id="1.20.1250.20">
    <property type="entry name" value="MFS general substrate transporter like domains"/>
    <property type="match status" value="2"/>
</dbReference>
<dbReference type="EMBL" id="CAKOFQ010008402">
    <property type="protein sequence ID" value="CAH2013973.1"/>
    <property type="molecule type" value="Genomic_DNA"/>
</dbReference>
<feature type="transmembrane region" description="Helical" evidence="12">
    <location>
        <begin position="122"/>
        <end position="139"/>
    </location>
</feature>
<keyword evidence="6 12" id="KW-1133">Transmembrane helix</keyword>
<evidence type="ECO:0000256" key="5">
    <source>
        <dbReference type="ARBA" id="ARBA00022692"/>
    </source>
</evidence>
<keyword evidence="7 12" id="KW-0472">Membrane</keyword>
<dbReference type="Pfam" id="PF07690">
    <property type="entry name" value="MFS_1"/>
    <property type="match status" value="1"/>
</dbReference>
<proteinExistence type="inferred from homology"/>
<comment type="caution">
    <text evidence="14">The sequence shown here is derived from an EMBL/GenBank/DDBJ whole genome shotgun (WGS) entry which is preliminary data.</text>
</comment>
<evidence type="ECO:0000256" key="6">
    <source>
        <dbReference type="ARBA" id="ARBA00022989"/>
    </source>
</evidence>
<dbReference type="OrthoDB" id="3639251at2759"/>
<dbReference type="PIRSF" id="PIRSF002808">
    <property type="entry name" value="Hexose_phosphate_transp"/>
    <property type="match status" value="1"/>
</dbReference>
<protein>
    <recommendedName>
        <fullName evidence="9">Sugar phosphate exchanger 3</fullName>
    </recommendedName>
    <alternativeName>
        <fullName evidence="10">Solute carrier family 37 member 3</fullName>
    </alternativeName>
</protein>
<evidence type="ECO:0000256" key="7">
    <source>
        <dbReference type="ARBA" id="ARBA00023136"/>
    </source>
</evidence>
<dbReference type="PROSITE" id="PS50850">
    <property type="entry name" value="MFS"/>
    <property type="match status" value="1"/>
</dbReference>
<feature type="region of interest" description="Disordered" evidence="11">
    <location>
        <begin position="269"/>
        <end position="297"/>
    </location>
</feature>
<reference evidence="14" key="1">
    <citation type="submission" date="2022-03" db="EMBL/GenBank/DDBJ databases">
        <authorList>
            <person name="Sayadi A."/>
        </authorList>
    </citation>
    <scope>NUCLEOTIDE SEQUENCE</scope>
</reference>
<dbReference type="GO" id="GO:0061513">
    <property type="term" value="F:glucose 6-phosphate:phosphate antiporter activity"/>
    <property type="evidence" value="ECO:0007669"/>
    <property type="project" value="InterPro"/>
</dbReference>
<evidence type="ECO:0000256" key="8">
    <source>
        <dbReference type="ARBA" id="ARBA00034251"/>
    </source>
</evidence>
<accession>A0A9P0MDE7</accession>
<dbReference type="PANTHER" id="PTHR43184:SF12">
    <property type="entry name" value="SUGAR PHOSPHATE EXCHANGER 3"/>
    <property type="match status" value="1"/>
</dbReference>
<gene>
    <name evidence="14" type="ORF">ACAOBT_LOCUS33796</name>
</gene>
<dbReference type="Proteomes" id="UP001152888">
    <property type="component" value="Unassembled WGS sequence"/>
</dbReference>
<comment type="catalytic activity">
    <reaction evidence="8">
        <text>D-glucose 6-phosphate(in) + phosphate(out) = D-glucose 6-phosphate(out) + phosphate(in)</text>
        <dbReference type="Rhea" id="RHEA:71535"/>
        <dbReference type="ChEBI" id="CHEBI:43474"/>
        <dbReference type="ChEBI" id="CHEBI:61548"/>
    </reaction>
</comment>
<dbReference type="GO" id="GO:0016020">
    <property type="term" value="C:membrane"/>
    <property type="evidence" value="ECO:0007669"/>
    <property type="project" value="UniProtKB-SubCell"/>
</dbReference>
<keyword evidence="5 12" id="KW-0812">Transmembrane</keyword>
<feature type="transmembrane region" description="Helical" evidence="12">
    <location>
        <begin position="239"/>
        <end position="261"/>
    </location>
</feature>
<dbReference type="PANTHER" id="PTHR43184">
    <property type="entry name" value="MAJOR FACILITATOR SUPERFAMILY TRANSPORTER 16, ISOFORM B"/>
    <property type="match status" value="1"/>
</dbReference>
<feature type="transmembrane region" description="Helical" evidence="12">
    <location>
        <begin position="146"/>
        <end position="168"/>
    </location>
</feature>
<feature type="transmembrane region" description="Helical" evidence="12">
    <location>
        <begin position="449"/>
        <end position="472"/>
    </location>
</feature>
<evidence type="ECO:0000256" key="10">
    <source>
        <dbReference type="ARBA" id="ARBA00042039"/>
    </source>
</evidence>
<sequence>MFYICNIIWYGYRYLARKFKMSLYNDIPLGVSVLQKLSDKCCPRLHFNKALTYQVSVLFLTYIAYICYHLSRKPISVVKAVLHRNCSALPAPSTDEPNNWCDWAPFDGSDSSAAQMLGELDSAFLFCYAIAMFASGFIAERVNLRYFLSMGMLLSGLFSYLFGLAKTYNIHHLWYYVVVQGLAGVVQTTGWPGVVTVMGNWFGKNKRGLIFGIWNSHTSIGNILGSLIAAYYVEQDWALSFMMPGLYIGVVGFLIFLFLVTNPSDVGLTPKTASPEREIPRSRTRPRNSDIDEVESTGSDVDDSAIFIGEQGSLTQSRYSINTSEVQRRVSERTHLLPRESSPREAEQAIGFTKALKIPGVVEFSLALFFSKLVSYTFLFWLPLYVNSSTTMGATLSADLSTLFDVGGIVGAIMAGVFSDKSDMPATTCAVMLILAAPMMVVYERVSSVSIGVNMILLIMVGVLVNGPYSLITTAVSAELGTHHSLEGNSKALATVTAIIDGTGSIGAAVGPLLAGFVSSYGWKYVFLMLMAADLCAFVLLLRLVKQEVVKYRSTRRSASRIE</sequence>
<evidence type="ECO:0000256" key="9">
    <source>
        <dbReference type="ARBA" id="ARBA00041091"/>
    </source>
</evidence>
<dbReference type="AlphaFoldDB" id="A0A9P0MDE7"/>
<dbReference type="InterPro" id="IPR000849">
    <property type="entry name" value="Sugar_P_transporter"/>
</dbReference>